<evidence type="ECO:0000313" key="1">
    <source>
        <dbReference type="EMBL" id="NYT38208.1"/>
    </source>
</evidence>
<protein>
    <submittedName>
        <fullName evidence="1">DUF1841 family protein</fullName>
    </submittedName>
</protein>
<dbReference type="OrthoDB" id="9789432at2"/>
<accession>A0A853FEU6</accession>
<dbReference type="EMBL" id="JACCEW010000005">
    <property type="protein sequence ID" value="NYT38208.1"/>
    <property type="molecule type" value="Genomic_DNA"/>
</dbReference>
<dbReference type="InterPro" id="IPR014993">
    <property type="entry name" value="DUF1841"/>
</dbReference>
<dbReference type="AlphaFoldDB" id="A0A853FEU6"/>
<reference evidence="1 2" key="1">
    <citation type="submission" date="2020-07" db="EMBL/GenBank/DDBJ databases">
        <title>Taxonomic revisions and descriptions of new bacterial species based on genomic comparisons in the high-G+C-content subgroup of the family Alcaligenaceae.</title>
        <authorList>
            <person name="Szabo A."/>
            <person name="Felfoldi T."/>
        </authorList>
    </citation>
    <scope>NUCLEOTIDE SEQUENCE [LARGE SCALE GENOMIC DNA]</scope>
    <source>
        <strain evidence="1 2">DSM 25264</strain>
    </source>
</reference>
<organism evidence="1 2">
    <name type="scientific">Allopusillimonas soli</name>
    <dbReference type="NCBI Taxonomy" id="659016"/>
    <lineage>
        <taxon>Bacteria</taxon>
        <taxon>Pseudomonadati</taxon>
        <taxon>Pseudomonadota</taxon>
        <taxon>Betaproteobacteria</taxon>
        <taxon>Burkholderiales</taxon>
        <taxon>Alcaligenaceae</taxon>
        <taxon>Allopusillimonas</taxon>
    </lineage>
</organism>
<dbReference type="Pfam" id="PF08897">
    <property type="entry name" value="DUF1841"/>
    <property type="match status" value="1"/>
</dbReference>
<dbReference type="RefSeq" id="WP_129970491.1">
    <property type="nucleotide sequence ID" value="NZ_JACCEW010000005.1"/>
</dbReference>
<proteinExistence type="predicted"/>
<comment type="caution">
    <text evidence="1">The sequence shown here is derived from an EMBL/GenBank/DDBJ whole genome shotgun (WGS) entry which is preliminary data.</text>
</comment>
<evidence type="ECO:0000313" key="2">
    <source>
        <dbReference type="Proteomes" id="UP000580517"/>
    </source>
</evidence>
<keyword evidence="2" id="KW-1185">Reference proteome</keyword>
<name>A0A853FEU6_9BURK</name>
<gene>
    <name evidence="1" type="ORF">H0A68_15085</name>
</gene>
<dbReference type="Proteomes" id="UP000580517">
    <property type="component" value="Unassembled WGS sequence"/>
</dbReference>
<sequence length="142" mass="16334">MFNPSREQVRQFFTEAWHKRRNHGVLTPLETMAADLVELHPEYHADLEDPERANADFTVEEGRSNPFLHLSMHLAINEQLSIDQPPGIKSAFEALLANHDPHDAAHIIMEALGEVVWEAQRLGKPLDSDKYIDLVRRHATRR</sequence>